<evidence type="ECO:0000313" key="2">
    <source>
        <dbReference type="EMBL" id="PIR87207.1"/>
    </source>
</evidence>
<keyword evidence="1" id="KW-0472">Membrane</keyword>
<dbReference type="Proteomes" id="UP000229526">
    <property type="component" value="Unassembled WGS sequence"/>
</dbReference>
<evidence type="ECO:0000256" key="1">
    <source>
        <dbReference type="SAM" id="Phobius"/>
    </source>
</evidence>
<keyword evidence="1" id="KW-1133">Transmembrane helix</keyword>
<reference evidence="3" key="1">
    <citation type="submission" date="2017-09" db="EMBL/GenBank/DDBJ databases">
        <title>Depth-based differentiation of microbial function through sediment-hosted aquifers and enrichment of novel symbionts in the deep terrestrial subsurface.</title>
        <authorList>
            <person name="Probst A.J."/>
            <person name="Ladd B."/>
            <person name="Jarett J.K."/>
            <person name="Geller-Mcgrath D.E."/>
            <person name="Sieber C.M.K."/>
            <person name="Emerson J.B."/>
            <person name="Anantharaman K."/>
            <person name="Thomas B.C."/>
            <person name="Malmstrom R."/>
            <person name="Stieglmeier M."/>
            <person name="Klingl A."/>
            <person name="Woyke T."/>
            <person name="Ryan C.M."/>
            <person name="Banfield J.F."/>
        </authorList>
    </citation>
    <scope>NUCLEOTIDE SEQUENCE [LARGE SCALE GENOMIC DNA]</scope>
</reference>
<name>A0A2H0ULC2_9BACT</name>
<protein>
    <submittedName>
        <fullName evidence="2">Uncharacterized protein</fullName>
    </submittedName>
</protein>
<dbReference type="AlphaFoldDB" id="A0A2H0ULC2"/>
<dbReference type="EMBL" id="PFBD01000015">
    <property type="protein sequence ID" value="PIR87207.1"/>
    <property type="molecule type" value="Genomic_DNA"/>
</dbReference>
<feature type="transmembrane region" description="Helical" evidence="1">
    <location>
        <begin position="7"/>
        <end position="25"/>
    </location>
</feature>
<organism evidence="2 3">
    <name type="scientific">Candidatus Harrisonbacteria bacterium CG10_big_fil_rev_8_21_14_0_10_49_15</name>
    <dbReference type="NCBI Taxonomy" id="1974587"/>
    <lineage>
        <taxon>Bacteria</taxon>
        <taxon>Candidatus Harrisoniibacteriota</taxon>
    </lineage>
</organism>
<accession>A0A2H0ULC2</accession>
<gene>
    <name evidence="2" type="ORF">COU11_01480</name>
</gene>
<evidence type="ECO:0000313" key="3">
    <source>
        <dbReference type="Proteomes" id="UP000229526"/>
    </source>
</evidence>
<sequence length="146" mass="16329">MSDKKSWILLVIVLIVVVVAGYMFFTYQQESGQALSTDANTSKYQAVFLDNNQVYFGQITSTSGDFITLQDIYYLQVNQRLQPIQEGETPANNPDISLVKLGGELHGPTDEMRINKDHVLIIEDLRKDSNLVGAIEQYVANQAATQ</sequence>
<keyword evidence="1" id="KW-0812">Transmembrane</keyword>
<proteinExistence type="predicted"/>
<comment type="caution">
    <text evidence="2">The sequence shown here is derived from an EMBL/GenBank/DDBJ whole genome shotgun (WGS) entry which is preliminary data.</text>
</comment>